<dbReference type="InterPro" id="IPR020846">
    <property type="entry name" value="MFS_dom"/>
</dbReference>
<evidence type="ECO:0000256" key="1">
    <source>
        <dbReference type="ARBA" id="ARBA00004141"/>
    </source>
</evidence>
<comment type="similarity">
    <text evidence="2">Belongs to the major facilitator superfamily. Monocarboxylate porter (TC 2.A.1.13) family.</text>
</comment>
<dbReference type="SUPFAM" id="SSF103473">
    <property type="entry name" value="MFS general substrate transporter"/>
    <property type="match status" value="1"/>
</dbReference>
<dbReference type="PROSITE" id="PS50850">
    <property type="entry name" value="MFS"/>
    <property type="match status" value="1"/>
</dbReference>
<feature type="transmembrane region" description="Helical" evidence="4">
    <location>
        <begin position="307"/>
        <end position="327"/>
    </location>
</feature>
<sequence>MSSKDSASEQPDGEKVQGPKTTTSGGGSGWAPDFPDGGARAWTVAASASGLMFCSFGYINAFGVYQEYYQLHQLADRTPDEISWIGSLQVFFLFASTVIGGPLFDRYGSMVVWPSSFLLVFSVMMTSLCQEYYQFMLAQGVLEGMAAGMLMAPGLAAVGHYFLKKRGAAMGLAVGGSSIGGIIFPIVLTQLLNNSSIGFGWSIRACGFIILVVIIPSTIALRPRLPPRKKKLILWSAFKQPSFVGLIICNFLLTMGLFIPMFYLPNYAIQRGMSPTMSQNLVAILNAASFLGRIILGIVADRYLGRFTVLGMAGLATGIISFCWTRTTTPVAIIVYSAIYGFTSGAVVSMLSACFAQVTADPRNIGTYMGLGMFCVAFGGLIGTPISGVLVSRYGGYLQTSILSGTVIVIGALLVVVVKRLCGKGLVSKF</sequence>
<feature type="transmembrane region" description="Helical" evidence="4">
    <location>
        <begin position="368"/>
        <end position="391"/>
    </location>
</feature>
<feature type="transmembrane region" description="Helical" evidence="4">
    <location>
        <begin position="333"/>
        <end position="356"/>
    </location>
</feature>
<keyword evidence="4" id="KW-1133">Transmembrane helix</keyword>
<dbReference type="GO" id="GO:0016020">
    <property type="term" value="C:membrane"/>
    <property type="evidence" value="ECO:0007669"/>
    <property type="project" value="UniProtKB-SubCell"/>
</dbReference>
<feature type="transmembrane region" description="Helical" evidence="4">
    <location>
        <begin position="170"/>
        <end position="192"/>
    </location>
</feature>
<dbReference type="PANTHER" id="PTHR11360:SF281">
    <property type="entry name" value="ASPYRIDONES EFFLUX PROTEIN APDF-RELATED"/>
    <property type="match status" value="1"/>
</dbReference>
<evidence type="ECO:0000259" key="5">
    <source>
        <dbReference type="PROSITE" id="PS50850"/>
    </source>
</evidence>
<keyword evidence="4" id="KW-0472">Membrane</keyword>
<accession>A0A9X0C3T9</accession>
<feature type="transmembrane region" description="Helical" evidence="4">
    <location>
        <begin position="82"/>
        <end position="104"/>
    </location>
</feature>
<evidence type="ECO:0000256" key="4">
    <source>
        <dbReference type="SAM" id="Phobius"/>
    </source>
</evidence>
<dbReference type="Gene3D" id="1.20.1250.20">
    <property type="entry name" value="MFS general substrate transporter like domains"/>
    <property type="match status" value="2"/>
</dbReference>
<dbReference type="PANTHER" id="PTHR11360">
    <property type="entry name" value="MONOCARBOXYLATE TRANSPORTER"/>
    <property type="match status" value="1"/>
</dbReference>
<organism evidence="6 7">
    <name type="scientific">Penicillium fimorum</name>
    <dbReference type="NCBI Taxonomy" id="1882269"/>
    <lineage>
        <taxon>Eukaryota</taxon>
        <taxon>Fungi</taxon>
        <taxon>Dikarya</taxon>
        <taxon>Ascomycota</taxon>
        <taxon>Pezizomycotina</taxon>
        <taxon>Eurotiomycetes</taxon>
        <taxon>Eurotiomycetidae</taxon>
        <taxon>Eurotiales</taxon>
        <taxon>Aspergillaceae</taxon>
        <taxon>Penicillium</taxon>
    </lineage>
</organism>
<comment type="subcellular location">
    <subcellularLocation>
        <location evidence="1">Membrane</location>
        <topology evidence="1">Multi-pass membrane protein</topology>
    </subcellularLocation>
</comment>
<dbReference type="OrthoDB" id="6499973at2759"/>
<feature type="domain" description="Major facilitator superfamily (MFS) profile" evidence="5">
    <location>
        <begin position="242"/>
        <end position="430"/>
    </location>
</feature>
<feature type="transmembrane region" description="Helical" evidence="4">
    <location>
        <begin position="283"/>
        <end position="300"/>
    </location>
</feature>
<feature type="transmembrane region" description="Helical" evidence="4">
    <location>
        <begin position="397"/>
        <end position="418"/>
    </location>
</feature>
<reference evidence="6" key="2">
    <citation type="journal article" date="2023" name="IMA Fungus">
        <title>Comparative genomic study of the Penicillium genus elucidates a diverse pangenome and 15 lateral gene transfer events.</title>
        <authorList>
            <person name="Petersen C."/>
            <person name="Sorensen T."/>
            <person name="Nielsen M.R."/>
            <person name="Sondergaard T.E."/>
            <person name="Sorensen J.L."/>
            <person name="Fitzpatrick D.A."/>
            <person name="Frisvad J.C."/>
            <person name="Nielsen K.L."/>
        </authorList>
    </citation>
    <scope>NUCLEOTIDE SEQUENCE</scope>
    <source>
        <strain evidence="6">IBT 29495</strain>
    </source>
</reference>
<dbReference type="CDD" id="cd17352">
    <property type="entry name" value="MFS_MCT_SLC16"/>
    <property type="match status" value="1"/>
</dbReference>
<evidence type="ECO:0000313" key="6">
    <source>
        <dbReference type="EMBL" id="KAJ5496540.1"/>
    </source>
</evidence>
<dbReference type="AlphaFoldDB" id="A0A9X0C3T9"/>
<dbReference type="GO" id="GO:0022857">
    <property type="term" value="F:transmembrane transporter activity"/>
    <property type="evidence" value="ECO:0007669"/>
    <property type="project" value="InterPro"/>
</dbReference>
<proteinExistence type="inferred from homology"/>
<feature type="transmembrane region" description="Helical" evidence="4">
    <location>
        <begin position="41"/>
        <end position="62"/>
    </location>
</feature>
<protein>
    <recommendedName>
        <fullName evidence="5">Major facilitator superfamily (MFS) profile domain-containing protein</fullName>
    </recommendedName>
</protein>
<feature type="transmembrane region" description="Helical" evidence="4">
    <location>
        <begin position="198"/>
        <end position="221"/>
    </location>
</feature>
<dbReference type="Pfam" id="PF07690">
    <property type="entry name" value="MFS_1"/>
    <property type="match status" value="1"/>
</dbReference>
<dbReference type="InterPro" id="IPR036259">
    <property type="entry name" value="MFS_trans_sf"/>
</dbReference>
<keyword evidence="7" id="KW-1185">Reference proteome</keyword>
<feature type="region of interest" description="Disordered" evidence="3">
    <location>
        <begin position="1"/>
        <end position="34"/>
    </location>
</feature>
<dbReference type="InterPro" id="IPR011701">
    <property type="entry name" value="MFS"/>
</dbReference>
<name>A0A9X0C3T9_9EURO</name>
<evidence type="ECO:0000256" key="2">
    <source>
        <dbReference type="ARBA" id="ARBA00006727"/>
    </source>
</evidence>
<evidence type="ECO:0000256" key="3">
    <source>
        <dbReference type="SAM" id="MobiDB-lite"/>
    </source>
</evidence>
<dbReference type="EMBL" id="JAPWDS010000005">
    <property type="protein sequence ID" value="KAJ5496540.1"/>
    <property type="molecule type" value="Genomic_DNA"/>
</dbReference>
<evidence type="ECO:0000313" key="7">
    <source>
        <dbReference type="Proteomes" id="UP001149954"/>
    </source>
</evidence>
<dbReference type="InterPro" id="IPR050327">
    <property type="entry name" value="Proton-linked_MCT"/>
</dbReference>
<dbReference type="Proteomes" id="UP001149954">
    <property type="component" value="Unassembled WGS sequence"/>
</dbReference>
<keyword evidence="4" id="KW-0812">Transmembrane</keyword>
<gene>
    <name evidence="6" type="ORF">N7463_008527</name>
</gene>
<feature type="transmembrane region" description="Helical" evidence="4">
    <location>
        <begin position="145"/>
        <end position="163"/>
    </location>
</feature>
<reference evidence="6" key="1">
    <citation type="submission" date="2022-12" db="EMBL/GenBank/DDBJ databases">
        <authorList>
            <person name="Petersen C."/>
        </authorList>
    </citation>
    <scope>NUCLEOTIDE SEQUENCE</scope>
    <source>
        <strain evidence="6">IBT 29495</strain>
    </source>
</reference>
<comment type="caution">
    <text evidence="6">The sequence shown here is derived from an EMBL/GenBank/DDBJ whole genome shotgun (WGS) entry which is preliminary data.</text>
</comment>
<feature type="transmembrane region" description="Helical" evidence="4">
    <location>
        <begin position="242"/>
        <end position="263"/>
    </location>
</feature>